<dbReference type="EMBL" id="JAHHHD010000023">
    <property type="protein sequence ID" value="MBW4660642.1"/>
    <property type="molecule type" value="Genomic_DNA"/>
</dbReference>
<dbReference type="AlphaFoldDB" id="A0A951QCA2"/>
<reference evidence="2" key="2">
    <citation type="journal article" date="2022" name="Microbiol. Resour. Announc.">
        <title>Metagenome Sequencing to Explore Phylogenomics of Terrestrial Cyanobacteria.</title>
        <authorList>
            <person name="Ward R.D."/>
            <person name="Stajich J.E."/>
            <person name="Johansen J.R."/>
            <person name="Huntemann M."/>
            <person name="Clum A."/>
            <person name="Foster B."/>
            <person name="Foster B."/>
            <person name="Roux S."/>
            <person name="Palaniappan K."/>
            <person name="Varghese N."/>
            <person name="Mukherjee S."/>
            <person name="Reddy T.B.K."/>
            <person name="Daum C."/>
            <person name="Copeland A."/>
            <person name="Chen I.A."/>
            <person name="Ivanova N.N."/>
            <person name="Kyrpides N.C."/>
            <person name="Shapiro N."/>
            <person name="Eloe-Fadrosh E.A."/>
            <person name="Pietrasiak N."/>
        </authorList>
    </citation>
    <scope>NUCLEOTIDE SEQUENCE</scope>
    <source>
        <strain evidence="2">UHER 2000/2452</strain>
    </source>
</reference>
<sequence>MVCKARHPQCPKQTGNSDIPRDAPGDKAVFLVLSQSFGEDWRNLVQSERAIAQRLCPSPYISA</sequence>
<evidence type="ECO:0000313" key="2">
    <source>
        <dbReference type="EMBL" id="MBW4660642.1"/>
    </source>
</evidence>
<feature type="region of interest" description="Disordered" evidence="1">
    <location>
        <begin position="1"/>
        <end position="21"/>
    </location>
</feature>
<name>A0A951QCA2_9CYAN</name>
<gene>
    <name evidence="2" type="ORF">KME15_18370</name>
</gene>
<dbReference type="Proteomes" id="UP000757435">
    <property type="component" value="Unassembled WGS sequence"/>
</dbReference>
<protein>
    <submittedName>
        <fullName evidence="2">Uncharacterized protein</fullName>
    </submittedName>
</protein>
<evidence type="ECO:0000256" key="1">
    <source>
        <dbReference type="SAM" id="MobiDB-lite"/>
    </source>
</evidence>
<organism evidence="2 3">
    <name type="scientific">Drouetiella hepatica Uher 2000/2452</name>
    <dbReference type="NCBI Taxonomy" id="904376"/>
    <lineage>
        <taxon>Bacteria</taxon>
        <taxon>Bacillati</taxon>
        <taxon>Cyanobacteriota</taxon>
        <taxon>Cyanophyceae</taxon>
        <taxon>Oculatellales</taxon>
        <taxon>Oculatellaceae</taxon>
        <taxon>Drouetiella</taxon>
    </lineage>
</organism>
<comment type="caution">
    <text evidence="2">The sequence shown here is derived from an EMBL/GenBank/DDBJ whole genome shotgun (WGS) entry which is preliminary data.</text>
</comment>
<accession>A0A951QCA2</accession>
<reference evidence="2" key="1">
    <citation type="submission" date="2021-05" db="EMBL/GenBank/DDBJ databases">
        <authorList>
            <person name="Pietrasiak N."/>
            <person name="Ward R."/>
            <person name="Stajich J.E."/>
            <person name="Kurbessoian T."/>
        </authorList>
    </citation>
    <scope>NUCLEOTIDE SEQUENCE</scope>
    <source>
        <strain evidence="2">UHER 2000/2452</strain>
    </source>
</reference>
<evidence type="ECO:0000313" key="3">
    <source>
        <dbReference type="Proteomes" id="UP000757435"/>
    </source>
</evidence>
<proteinExistence type="predicted"/>